<dbReference type="GO" id="GO:0016787">
    <property type="term" value="F:hydrolase activity"/>
    <property type="evidence" value="ECO:0007669"/>
    <property type="project" value="UniProtKB-KW"/>
</dbReference>
<keyword evidence="1" id="KW-0378">Hydrolase</keyword>
<dbReference type="InterPro" id="IPR036526">
    <property type="entry name" value="C-N_Hydrolase_sf"/>
</dbReference>
<dbReference type="EMBL" id="JBHRXZ010000012">
    <property type="protein sequence ID" value="MFC3607099.1"/>
    <property type="molecule type" value="Genomic_DNA"/>
</dbReference>
<name>A0ABV7T2Q7_9GAMM</name>
<dbReference type="Proteomes" id="UP001595630">
    <property type="component" value="Unassembled WGS sequence"/>
</dbReference>
<proteinExistence type="predicted"/>
<accession>A0ABV7T2Q7</accession>
<protein>
    <submittedName>
        <fullName evidence="1">Carbon-nitrogen hydrolase</fullName>
    </submittedName>
</protein>
<dbReference type="SUPFAM" id="SSF56317">
    <property type="entry name" value="Carbon-nitrogen hydrolase"/>
    <property type="match status" value="1"/>
</dbReference>
<reference evidence="2" key="1">
    <citation type="journal article" date="2019" name="Int. J. Syst. Evol. Microbiol.">
        <title>The Global Catalogue of Microorganisms (GCM) 10K type strain sequencing project: providing services to taxonomists for standard genome sequencing and annotation.</title>
        <authorList>
            <consortium name="The Broad Institute Genomics Platform"/>
            <consortium name="The Broad Institute Genome Sequencing Center for Infectious Disease"/>
            <person name="Wu L."/>
            <person name="Ma J."/>
        </authorList>
    </citation>
    <scope>NUCLEOTIDE SEQUENCE [LARGE SCALE GENOMIC DNA]</scope>
    <source>
        <strain evidence="2">KCTC 42447</strain>
    </source>
</reference>
<dbReference type="RefSeq" id="WP_386361752.1">
    <property type="nucleotide sequence ID" value="NZ_JBHRXZ010000012.1"/>
</dbReference>
<evidence type="ECO:0000313" key="1">
    <source>
        <dbReference type="EMBL" id="MFC3607099.1"/>
    </source>
</evidence>
<keyword evidence="2" id="KW-1185">Reference proteome</keyword>
<evidence type="ECO:0000313" key="2">
    <source>
        <dbReference type="Proteomes" id="UP001595630"/>
    </source>
</evidence>
<sequence length="337" mass="36711">MRIRILFLTAAILGLISLGLYLQWTQDRRAGPLLSDLRPLTIEHQGSNRGLGNLLAIEVRLLPADYQSPERLHLRFASHLRQAQDAGLLGSQTVVALPEHVGTGLFAIGEKPEVQQARTLRDAMQWMALSNPLGYLRALLGNHGEDRRTEAVLRMKARGTAAAYQSVFADLAREFEVTLVAGSLVLPEPYLSNGRLRPGSGPLRQVAAVFSPEGTILEPLLIKHHLSRYEQRYSAASHVARWYAEYETPAGSLTVMLGCDDPRQESERPAVAALIGSDCAPLPGAQHQVQVGTLGLPWNLAGSPRRPNPVVNAQPGRMLNAWIGKDHNSVASSASSE</sequence>
<comment type="caution">
    <text evidence="1">The sequence shown here is derived from an EMBL/GenBank/DDBJ whole genome shotgun (WGS) entry which is preliminary data.</text>
</comment>
<gene>
    <name evidence="1" type="ORF">ACFOMF_04790</name>
</gene>
<organism evidence="1 2">
    <name type="scientific">Stutzerimonas tarimensis</name>
    <dbReference type="NCBI Taxonomy" id="1507735"/>
    <lineage>
        <taxon>Bacteria</taxon>
        <taxon>Pseudomonadati</taxon>
        <taxon>Pseudomonadota</taxon>
        <taxon>Gammaproteobacteria</taxon>
        <taxon>Pseudomonadales</taxon>
        <taxon>Pseudomonadaceae</taxon>
        <taxon>Stutzerimonas</taxon>
    </lineage>
</organism>